<reference evidence="1" key="1">
    <citation type="submission" date="2021-03" db="EMBL/GenBank/DDBJ databases">
        <authorList>
            <person name="Tran Van P."/>
        </authorList>
    </citation>
    <scope>NUCLEOTIDE SEQUENCE</scope>
</reference>
<accession>A0ABN7PJ07</accession>
<gene>
    <name evidence="1" type="ORF">TPAB3V08_LOCUS13053</name>
</gene>
<dbReference type="Proteomes" id="UP001153148">
    <property type="component" value="Unassembled WGS sequence"/>
</dbReference>
<protein>
    <submittedName>
        <fullName evidence="1">Uncharacterized protein</fullName>
    </submittedName>
</protein>
<organism evidence="1 2">
    <name type="scientific">Timema podura</name>
    <name type="common">Walking stick</name>
    <dbReference type="NCBI Taxonomy" id="61482"/>
    <lineage>
        <taxon>Eukaryota</taxon>
        <taxon>Metazoa</taxon>
        <taxon>Ecdysozoa</taxon>
        <taxon>Arthropoda</taxon>
        <taxon>Hexapoda</taxon>
        <taxon>Insecta</taxon>
        <taxon>Pterygota</taxon>
        <taxon>Neoptera</taxon>
        <taxon>Polyneoptera</taxon>
        <taxon>Phasmatodea</taxon>
        <taxon>Timematodea</taxon>
        <taxon>Timematoidea</taxon>
        <taxon>Timematidae</taxon>
        <taxon>Timema</taxon>
    </lineage>
</organism>
<feature type="non-terminal residue" evidence="1">
    <location>
        <position position="217"/>
    </location>
</feature>
<evidence type="ECO:0000313" key="1">
    <source>
        <dbReference type="EMBL" id="CAG2066110.1"/>
    </source>
</evidence>
<name>A0ABN7PJ07_TIMPD</name>
<feature type="non-terminal residue" evidence="1">
    <location>
        <position position="1"/>
    </location>
</feature>
<keyword evidence="2" id="KW-1185">Reference proteome</keyword>
<comment type="caution">
    <text evidence="1">The sequence shown here is derived from an EMBL/GenBank/DDBJ whole genome shotgun (WGS) entry which is preliminary data.</text>
</comment>
<proteinExistence type="predicted"/>
<evidence type="ECO:0000313" key="2">
    <source>
        <dbReference type="Proteomes" id="UP001153148"/>
    </source>
</evidence>
<sequence length="217" mass="24311">AVKQMNRNQLMALTQNQLEELSVPAMNMYRRRTGIMLMSGGSSIESRVLDPTMLLPLVLVLQTSIRKKIKLFLSIIRTARTLSLLQVNMTFNLTQQLELEDSQFNSCLDLICENLTCGQDGAISSCYTLSSKEPREVSCSGATDGDSDCDDWSAPISLRVNDVTMLLLNGSVKEIEKIPRETLVSFLWAVNRMELSEATKIAVWEVFKDGRNPSELK</sequence>
<dbReference type="EMBL" id="CAJPIN010050513">
    <property type="protein sequence ID" value="CAG2066110.1"/>
    <property type="molecule type" value="Genomic_DNA"/>
</dbReference>